<name>A0A175YC72_DAUCS</name>
<keyword evidence="2" id="KW-1185">Reference proteome</keyword>
<reference evidence="1" key="2">
    <citation type="submission" date="2022-03" db="EMBL/GenBank/DDBJ databases">
        <title>Draft title - Genomic analysis of global carrot germplasm unveils the trajectory of domestication and the origin of high carotenoid orange carrot.</title>
        <authorList>
            <person name="Iorizzo M."/>
            <person name="Ellison S."/>
            <person name="Senalik D."/>
            <person name="Macko-Podgorni A."/>
            <person name="Grzebelus D."/>
            <person name="Bostan H."/>
            <person name="Rolling W."/>
            <person name="Curaba J."/>
            <person name="Simon P."/>
        </authorList>
    </citation>
    <scope>NUCLEOTIDE SEQUENCE</scope>
    <source>
        <tissue evidence="1">Leaf</tissue>
    </source>
</reference>
<reference evidence="1" key="1">
    <citation type="journal article" date="2016" name="Nat. Genet.">
        <title>A high-quality carrot genome assembly provides new insights into carotenoid accumulation and asterid genome evolution.</title>
        <authorList>
            <person name="Iorizzo M."/>
            <person name="Ellison S."/>
            <person name="Senalik D."/>
            <person name="Zeng P."/>
            <person name="Satapoomin P."/>
            <person name="Huang J."/>
            <person name="Bowman M."/>
            <person name="Iovene M."/>
            <person name="Sanseverino W."/>
            <person name="Cavagnaro P."/>
            <person name="Yildiz M."/>
            <person name="Macko-Podgorni A."/>
            <person name="Moranska E."/>
            <person name="Grzebelus E."/>
            <person name="Grzebelus D."/>
            <person name="Ashrafi H."/>
            <person name="Zheng Z."/>
            <person name="Cheng S."/>
            <person name="Spooner D."/>
            <person name="Van Deynze A."/>
            <person name="Simon P."/>
        </authorList>
    </citation>
    <scope>NUCLEOTIDE SEQUENCE</scope>
    <source>
        <tissue evidence="1">Leaf</tissue>
    </source>
</reference>
<gene>
    <name evidence="1" type="ORF">DCAR_0205612</name>
</gene>
<dbReference type="Proteomes" id="UP000077755">
    <property type="component" value="Chromosome 2"/>
</dbReference>
<protein>
    <submittedName>
        <fullName evidence="1">Uncharacterized protein</fullName>
    </submittedName>
</protein>
<proteinExistence type="predicted"/>
<dbReference type="Gramene" id="KZM81037">
    <property type="protein sequence ID" value="KZM81037"/>
    <property type="gene ID" value="DCAR_031369"/>
</dbReference>
<dbReference type="AlphaFoldDB" id="A0A175YC72"/>
<organism evidence="1 2">
    <name type="scientific">Daucus carota subsp. sativus</name>
    <name type="common">Carrot</name>
    <dbReference type="NCBI Taxonomy" id="79200"/>
    <lineage>
        <taxon>Eukaryota</taxon>
        <taxon>Viridiplantae</taxon>
        <taxon>Streptophyta</taxon>
        <taxon>Embryophyta</taxon>
        <taxon>Tracheophyta</taxon>
        <taxon>Spermatophyta</taxon>
        <taxon>Magnoliopsida</taxon>
        <taxon>eudicotyledons</taxon>
        <taxon>Gunneridae</taxon>
        <taxon>Pentapetalae</taxon>
        <taxon>asterids</taxon>
        <taxon>campanulids</taxon>
        <taxon>Apiales</taxon>
        <taxon>Apiaceae</taxon>
        <taxon>Apioideae</taxon>
        <taxon>Scandiceae</taxon>
        <taxon>Daucinae</taxon>
        <taxon>Daucus</taxon>
        <taxon>Daucus sect. Daucus</taxon>
    </lineage>
</organism>
<dbReference type="EMBL" id="CP093344">
    <property type="protein sequence ID" value="WOG86408.1"/>
    <property type="molecule type" value="Genomic_DNA"/>
</dbReference>
<accession>A0A175YC72</accession>
<sequence>MQKREKNKSAELTKLREELSREMEEKMNRKLKNILEKIVQMTSLQIDIDELLADDNTDHGAEAELDGNEVAGAT</sequence>
<evidence type="ECO:0000313" key="2">
    <source>
        <dbReference type="Proteomes" id="UP000077755"/>
    </source>
</evidence>
<evidence type="ECO:0000313" key="1">
    <source>
        <dbReference type="EMBL" id="WOG86408.1"/>
    </source>
</evidence>